<keyword evidence="2" id="KW-1185">Reference proteome</keyword>
<dbReference type="Proteomes" id="UP000663090">
    <property type="component" value="Chromosome"/>
</dbReference>
<evidence type="ECO:0000313" key="1">
    <source>
        <dbReference type="EMBL" id="QSQ14064.1"/>
    </source>
</evidence>
<sequence>MSEKAHADDAADALVRLTEWNLATLEWRESLKSSSKSEVKRQRNICEAAVGDCVTFASPEKAREMGAYRLEAIMLGQRPKP</sequence>
<name>A0ABX7N6M5_9BACT</name>
<organism evidence="1 2">
    <name type="scientific">Myxococcus landrumensis</name>
    <dbReference type="NCBI Taxonomy" id="2813577"/>
    <lineage>
        <taxon>Bacteria</taxon>
        <taxon>Pseudomonadati</taxon>
        <taxon>Myxococcota</taxon>
        <taxon>Myxococcia</taxon>
        <taxon>Myxococcales</taxon>
        <taxon>Cystobacterineae</taxon>
        <taxon>Myxococcaceae</taxon>
        <taxon>Myxococcus</taxon>
    </lineage>
</organism>
<dbReference type="RefSeq" id="WP_206715858.1">
    <property type="nucleotide sequence ID" value="NZ_CP071091.1"/>
</dbReference>
<gene>
    <name evidence="1" type="ORF">JY572_38080</name>
</gene>
<protein>
    <recommendedName>
        <fullName evidence="3">Lipoprotein</fullName>
    </recommendedName>
</protein>
<accession>A0ABX7N6M5</accession>
<evidence type="ECO:0000313" key="2">
    <source>
        <dbReference type="Proteomes" id="UP000663090"/>
    </source>
</evidence>
<evidence type="ECO:0008006" key="3">
    <source>
        <dbReference type="Google" id="ProtNLM"/>
    </source>
</evidence>
<proteinExistence type="predicted"/>
<dbReference type="EMBL" id="CP071091">
    <property type="protein sequence ID" value="QSQ14064.1"/>
    <property type="molecule type" value="Genomic_DNA"/>
</dbReference>
<reference evidence="1 2" key="1">
    <citation type="submission" date="2021-02" db="EMBL/GenBank/DDBJ databases">
        <title>De Novo genome assembly of isolated myxobacteria.</title>
        <authorList>
            <person name="Stevens D.C."/>
        </authorList>
    </citation>
    <scope>NUCLEOTIDE SEQUENCE [LARGE SCALE GENOMIC DNA]</scope>
    <source>
        <strain evidence="1 2">SCHIC003</strain>
    </source>
</reference>